<keyword evidence="1" id="KW-0812">Transmembrane</keyword>
<accession>A0A430LQB6</accession>
<feature type="transmembrane region" description="Helical" evidence="1">
    <location>
        <begin position="90"/>
        <end position="112"/>
    </location>
</feature>
<evidence type="ECO:0000313" key="2">
    <source>
        <dbReference type="EMBL" id="RTE77918.1"/>
    </source>
</evidence>
<gene>
    <name evidence="2" type="ORF">BHE90_007578</name>
</gene>
<evidence type="ECO:0000313" key="3">
    <source>
        <dbReference type="Proteomes" id="UP000287124"/>
    </source>
</evidence>
<feature type="transmembrane region" description="Helical" evidence="1">
    <location>
        <begin position="20"/>
        <end position="41"/>
    </location>
</feature>
<keyword evidence="1" id="KW-1133">Transmembrane helix</keyword>
<dbReference type="EMBL" id="MIKF01000108">
    <property type="protein sequence ID" value="RTE77918.1"/>
    <property type="molecule type" value="Genomic_DNA"/>
</dbReference>
<keyword evidence="1" id="KW-0472">Membrane</keyword>
<comment type="caution">
    <text evidence="2">The sequence shown here is derived from an EMBL/GenBank/DDBJ whole genome shotgun (WGS) entry which is preliminary data.</text>
</comment>
<name>A0A430LQB6_9HYPO</name>
<keyword evidence="3" id="KW-1185">Reference proteome</keyword>
<dbReference type="Proteomes" id="UP000287124">
    <property type="component" value="Unassembled WGS sequence"/>
</dbReference>
<protein>
    <submittedName>
        <fullName evidence="2">Uncharacterized protein</fullName>
    </submittedName>
</protein>
<dbReference type="AlphaFoldDB" id="A0A430LQB6"/>
<proteinExistence type="predicted"/>
<sequence>MDTQAIPSLDLWPYVKNAAQFMISYPYFYLFPVITIARNAALATSTGSEKLSALVPDHEPNFFTAFIFPLKPFGIWVIEKVLREALTAFLRGYLGFLTNVVIVVLCAPLTLMRTWAIVRGNRSSVRGLVESVRSLSLASWSLGCVLDRYPSDHPSSLHAVKVPQAFLLKTVVASVGHGLDLSLETGQCLSWSTGVPDEVFHRAIKKSLGR</sequence>
<organism evidence="2 3">
    <name type="scientific">Fusarium euwallaceae</name>
    <dbReference type="NCBI Taxonomy" id="1147111"/>
    <lineage>
        <taxon>Eukaryota</taxon>
        <taxon>Fungi</taxon>
        <taxon>Dikarya</taxon>
        <taxon>Ascomycota</taxon>
        <taxon>Pezizomycotina</taxon>
        <taxon>Sordariomycetes</taxon>
        <taxon>Hypocreomycetidae</taxon>
        <taxon>Hypocreales</taxon>
        <taxon>Nectriaceae</taxon>
        <taxon>Fusarium</taxon>
        <taxon>Fusarium solani species complex</taxon>
    </lineage>
</organism>
<reference evidence="2 3" key="1">
    <citation type="submission" date="2017-06" db="EMBL/GenBank/DDBJ databases">
        <title>Comparative genomic analysis of Ambrosia Fusariam Clade fungi.</title>
        <authorList>
            <person name="Stajich J.E."/>
            <person name="Carrillo J."/>
            <person name="Kijimoto T."/>
            <person name="Eskalen A."/>
            <person name="O'Donnell K."/>
            <person name="Kasson M."/>
        </authorList>
    </citation>
    <scope>NUCLEOTIDE SEQUENCE [LARGE SCALE GENOMIC DNA]</scope>
    <source>
        <strain evidence="2 3">UCR1854</strain>
    </source>
</reference>
<evidence type="ECO:0000256" key="1">
    <source>
        <dbReference type="SAM" id="Phobius"/>
    </source>
</evidence>